<name>A0A9P3GB18_9APHY</name>
<feature type="region of interest" description="Disordered" evidence="1">
    <location>
        <begin position="242"/>
        <end position="261"/>
    </location>
</feature>
<organism evidence="2 3">
    <name type="scientific">Phanerochaete sordida</name>
    <dbReference type="NCBI Taxonomy" id="48140"/>
    <lineage>
        <taxon>Eukaryota</taxon>
        <taxon>Fungi</taxon>
        <taxon>Dikarya</taxon>
        <taxon>Basidiomycota</taxon>
        <taxon>Agaricomycotina</taxon>
        <taxon>Agaricomycetes</taxon>
        <taxon>Polyporales</taxon>
        <taxon>Phanerochaetaceae</taxon>
        <taxon>Phanerochaete</taxon>
    </lineage>
</organism>
<keyword evidence="3" id="KW-1185">Reference proteome</keyword>
<dbReference type="EMBL" id="BPQB01000028">
    <property type="protein sequence ID" value="GJE92763.1"/>
    <property type="molecule type" value="Genomic_DNA"/>
</dbReference>
<accession>A0A9P3GB18</accession>
<dbReference type="Pfam" id="PF09729">
    <property type="entry name" value="Gti1_Pac2"/>
    <property type="match status" value="1"/>
</dbReference>
<dbReference type="Proteomes" id="UP000703269">
    <property type="component" value="Unassembled WGS sequence"/>
</dbReference>
<evidence type="ECO:0000313" key="2">
    <source>
        <dbReference type="EMBL" id="GJE92763.1"/>
    </source>
</evidence>
<dbReference type="PANTHER" id="PTHR28027">
    <property type="entry name" value="TRANSCRIPTIONAL REGULATOR MIT1"/>
    <property type="match status" value="1"/>
</dbReference>
<proteinExistence type="predicted"/>
<dbReference type="InterPro" id="IPR018608">
    <property type="entry name" value="Gti1/Pac2"/>
</dbReference>
<dbReference type="OrthoDB" id="5572844at2759"/>
<comment type="caution">
    <text evidence="2">The sequence shown here is derived from an EMBL/GenBank/DDBJ whole genome shotgun (WGS) entry which is preliminary data.</text>
</comment>
<evidence type="ECO:0000256" key="1">
    <source>
        <dbReference type="SAM" id="MobiDB-lite"/>
    </source>
</evidence>
<dbReference type="GO" id="GO:0003677">
    <property type="term" value="F:DNA binding"/>
    <property type="evidence" value="ECO:0007669"/>
    <property type="project" value="TreeGrafter"/>
</dbReference>
<dbReference type="PANTHER" id="PTHR28027:SF1">
    <property type="entry name" value="CAMP INDEPENDENT REGULATORY PROTEIN (AFU_ORTHOLOGUE AFUA_3G09640)"/>
    <property type="match status" value="1"/>
</dbReference>
<protein>
    <submittedName>
        <fullName evidence="2">Gti1/Pac2 family-domain-containing protein</fullName>
    </submittedName>
</protein>
<evidence type="ECO:0000313" key="3">
    <source>
        <dbReference type="Proteomes" id="UP000703269"/>
    </source>
</evidence>
<sequence length="261" mass="29588">MQQPTCRNTRIRNVHDAQVILHAVWLKRLPMLHRRLDDEERQALAPGDIYVWEERSNNPMDAPSLEAMQRFTDGRSWGPSKARDDFLVYREKDVPSRSSLMTRNNGLQSMQLIKQTYSAFVDGPANTRKWHLNAYYTQETANSFKTIDDIPELRAIPVPRDKYHCARTSALRKAQRAARPSPSAEEGAAVHLSATYVDVSPSPTSPYLGKRGSATASPGYSADGRFELSLECRLAPLEYLQSLSPGTRDPVDEQVLRSFRR</sequence>
<gene>
    <name evidence="2" type="ORF">PsYK624_089190</name>
</gene>
<dbReference type="AlphaFoldDB" id="A0A9P3GB18"/>
<reference evidence="2 3" key="1">
    <citation type="submission" date="2021-08" db="EMBL/GenBank/DDBJ databases">
        <title>Draft Genome Sequence of Phanerochaete sordida strain YK-624.</title>
        <authorList>
            <person name="Mori T."/>
            <person name="Dohra H."/>
            <person name="Suzuki T."/>
            <person name="Kawagishi H."/>
            <person name="Hirai H."/>
        </authorList>
    </citation>
    <scope>NUCLEOTIDE SEQUENCE [LARGE SCALE GENOMIC DNA]</scope>
    <source>
        <strain evidence="2 3">YK-624</strain>
    </source>
</reference>